<dbReference type="CDD" id="cd06261">
    <property type="entry name" value="TM_PBP2"/>
    <property type="match status" value="1"/>
</dbReference>
<dbReference type="PROSITE" id="PS50928">
    <property type="entry name" value="ABC_TM1"/>
    <property type="match status" value="1"/>
</dbReference>
<dbReference type="InterPro" id="IPR010065">
    <property type="entry name" value="AA_ABC_transptr_permease_3TM"/>
</dbReference>
<evidence type="ECO:0000256" key="1">
    <source>
        <dbReference type="ARBA" id="ARBA00004651"/>
    </source>
</evidence>
<feature type="transmembrane region" description="Helical" evidence="9">
    <location>
        <begin position="60"/>
        <end position="82"/>
    </location>
</feature>
<dbReference type="InterPro" id="IPR043429">
    <property type="entry name" value="ArtM/GltK/GlnP/TcyL/YhdX-like"/>
</dbReference>
<gene>
    <name evidence="11" type="ORF">HNQ09_000481</name>
</gene>
<dbReference type="GO" id="GO:0022857">
    <property type="term" value="F:transmembrane transporter activity"/>
    <property type="evidence" value="ECO:0007669"/>
    <property type="project" value="InterPro"/>
</dbReference>
<evidence type="ECO:0000313" key="11">
    <source>
        <dbReference type="EMBL" id="MBB5233064.1"/>
    </source>
</evidence>
<comment type="subcellular location">
    <subcellularLocation>
        <location evidence="1 9">Cell membrane</location>
        <topology evidence="1 9">Multi-pass membrane protein</topology>
    </subcellularLocation>
</comment>
<dbReference type="SUPFAM" id="SSF161098">
    <property type="entry name" value="MetI-like"/>
    <property type="match status" value="1"/>
</dbReference>
<comment type="caution">
    <text evidence="11">The sequence shown here is derived from an EMBL/GenBank/DDBJ whole genome shotgun (WGS) entry which is preliminary data.</text>
</comment>
<evidence type="ECO:0000259" key="10">
    <source>
        <dbReference type="PROSITE" id="PS50928"/>
    </source>
</evidence>
<dbReference type="PANTHER" id="PTHR30614:SF20">
    <property type="entry name" value="GLUTAMINE TRANSPORT SYSTEM PERMEASE PROTEIN GLNP"/>
    <property type="match status" value="1"/>
</dbReference>
<keyword evidence="8 9" id="KW-0472">Membrane</keyword>
<dbReference type="Proteomes" id="UP000525389">
    <property type="component" value="Unassembled WGS sequence"/>
</dbReference>
<keyword evidence="7 9" id="KW-1133">Transmembrane helix</keyword>
<keyword evidence="6" id="KW-0029">Amino-acid transport</keyword>
<evidence type="ECO:0000256" key="9">
    <source>
        <dbReference type="RuleBase" id="RU363032"/>
    </source>
</evidence>
<dbReference type="GO" id="GO:0043190">
    <property type="term" value="C:ATP-binding cassette (ABC) transporter complex"/>
    <property type="evidence" value="ECO:0007669"/>
    <property type="project" value="InterPro"/>
</dbReference>
<accession>A0A7W8GCJ3</accession>
<organism evidence="11 12">
    <name type="scientific">Deinococcus budaensis</name>
    <dbReference type="NCBI Taxonomy" id="1665626"/>
    <lineage>
        <taxon>Bacteria</taxon>
        <taxon>Thermotogati</taxon>
        <taxon>Deinococcota</taxon>
        <taxon>Deinococci</taxon>
        <taxon>Deinococcales</taxon>
        <taxon>Deinococcaceae</taxon>
        <taxon>Deinococcus</taxon>
    </lineage>
</organism>
<feature type="transmembrane region" description="Helical" evidence="9">
    <location>
        <begin position="231"/>
        <end position="251"/>
    </location>
</feature>
<reference evidence="11 12" key="1">
    <citation type="submission" date="2020-08" db="EMBL/GenBank/DDBJ databases">
        <title>Genomic Encyclopedia of Type Strains, Phase IV (KMG-IV): sequencing the most valuable type-strain genomes for metagenomic binning, comparative biology and taxonomic classification.</title>
        <authorList>
            <person name="Goeker M."/>
        </authorList>
    </citation>
    <scope>NUCLEOTIDE SEQUENCE [LARGE SCALE GENOMIC DNA]</scope>
    <source>
        <strain evidence="11 12">DSM 101791</strain>
    </source>
</reference>
<sequence length="264" mass="27913">MTAPGPAPRQTPLGGLALLGWLGAAAAAFVLLFFLITAVLRQMPDPIGPRADLFVEGARMTLQLTLVSGVIGLLIGIVAGIMKTSGMWLVRAPASFLIWLIRGTPLLVQILFVYNALPPILESVGLNVELNEFWSAVVALSLNVGAYNAEVIRAGILAIPRGQGEAARSLGLSGGQTMQTVVLPQALRIVVPPLVNNLVALLKDSSLASSIALLELTLAGSRVSSETFQPIPVLTTVACVYLALTTVMTLFTDQLERRVKIATR</sequence>
<proteinExistence type="inferred from homology"/>
<dbReference type="GO" id="GO:0006865">
    <property type="term" value="P:amino acid transport"/>
    <property type="evidence" value="ECO:0007669"/>
    <property type="project" value="UniProtKB-KW"/>
</dbReference>
<feature type="transmembrane region" description="Helical" evidence="9">
    <location>
        <begin position="94"/>
        <end position="117"/>
    </location>
</feature>
<keyword evidence="4" id="KW-1003">Cell membrane</keyword>
<evidence type="ECO:0000313" key="12">
    <source>
        <dbReference type="Proteomes" id="UP000525389"/>
    </source>
</evidence>
<dbReference type="Gene3D" id="1.10.3720.10">
    <property type="entry name" value="MetI-like"/>
    <property type="match status" value="1"/>
</dbReference>
<dbReference type="RefSeq" id="WP_184024875.1">
    <property type="nucleotide sequence ID" value="NZ_JACHFN010000001.1"/>
</dbReference>
<feature type="transmembrane region" description="Helical" evidence="9">
    <location>
        <begin position="12"/>
        <end position="40"/>
    </location>
</feature>
<evidence type="ECO:0000256" key="3">
    <source>
        <dbReference type="ARBA" id="ARBA00022448"/>
    </source>
</evidence>
<comment type="similarity">
    <text evidence="2">Belongs to the binding-protein-dependent transport system permease family. HisMQ subfamily.</text>
</comment>
<dbReference type="PANTHER" id="PTHR30614">
    <property type="entry name" value="MEMBRANE COMPONENT OF AMINO ACID ABC TRANSPORTER"/>
    <property type="match status" value="1"/>
</dbReference>
<evidence type="ECO:0000256" key="4">
    <source>
        <dbReference type="ARBA" id="ARBA00022475"/>
    </source>
</evidence>
<dbReference type="InterPro" id="IPR000515">
    <property type="entry name" value="MetI-like"/>
</dbReference>
<dbReference type="AlphaFoldDB" id="A0A7W8GCJ3"/>
<dbReference type="Pfam" id="PF00528">
    <property type="entry name" value="BPD_transp_1"/>
    <property type="match status" value="1"/>
</dbReference>
<dbReference type="FunFam" id="1.10.3720.10:FF:000033">
    <property type="entry name" value="Polar amino acid ABC transporter permease"/>
    <property type="match status" value="1"/>
</dbReference>
<keyword evidence="5 9" id="KW-0812">Transmembrane</keyword>
<feature type="domain" description="ABC transmembrane type-1" evidence="10">
    <location>
        <begin position="58"/>
        <end position="252"/>
    </location>
</feature>
<protein>
    <submittedName>
        <fullName evidence="11">Polar amino acid transport system permease protein</fullName>
    </submittedName>
</protein>
<name>A0A7W8GCJ3_9DEIO</name>
<dbReference type="EMBL" id="JACHFN010000001">
    <property type="protein sequence ID" value="MBB5233064.1"/>
    <property type="molecule type" value="Genomic_DNA"/>
</dbReference>
<dbReference type="NCBIfam" id="TIGR01726">
    <property type="entry name" value="HEQRo_perm_3TM"/>
    <property type="match status" value="1"/>
</dbReference>
<evidence type="ECO:0000256" key="2">
    <source>
        <dbReference type="ARBA" id="ARBA00010072"/>
    </source>
</evidence>
<evidence type="ECO:0000256" key="5">
    <source>
        <dbReference type="ARBA" id="ARBA00022692"/>
    </source>
</evidence>
<keyword evidence="12" id="KW-1185">Reference proteome</keyword>
<keyword evidence="3 9" id="KW-0813">Transport</keyword>
<evidence type="ECO:0000256" key="7">
    <source>
        <dbReference type="ARBA" id="ARBA00022989"/>
    </source>
</evidence>
<dbReference type="InterPro" id="IPR035906">
    <property type="entry name" value="MetI-like_sf"/>
</dbReference>
<evidence type="ECO:0000256" key="6">
    <source>
        <dbReference type="ARBA" id="ARBA00022970"/>
    </source>
</evidence>
<evidence type="ECO:0000256" key="8">
    <source>
        <dbReference type="ARBA" id="ARBA00023136"/>
    </source>
</evidence>